<feature type="compositionally biased region" description="Polar residues" evidence="1">
    <location>
        <begin position="440"/>
        <end position="456"/>
    </location>
</feature>
<reference evidence="3" key="1">
    <citation type="submission" date="2021-01" db="EMBL/GenBank/DDBJ databases">
        <authorList>
            <person name="Corre E."/>
            <person name="Pelletier E."/>
            <person name="Niang G."/>
            <person name="Scheremetjew M."/>
            <person name="Finn R."/>
            <person name="Kale V."/>
            <person name="Holt S."/>
            <person name="Cochrane G."/>
            <person name="Meng A."/>
            <person name="Brown T."/>
            <person name="Cohen L."/>
        </authorList>
    </citation>
    <scope>NUCLEOTIDE SEQUENCE</scope>
    <source>
        <strain evidence="3">CCMP1510</strain>
    </source>
</reference>
<organism evidence="3">
    <name type="scientific">Aureoumbra lagunensis</name>
    <dbReference type="NCBI Taxonomy" id="44058"/>
    <lineage>
        <taxon>Eukaryota</taxon>
        <taxon>Sar</taxon>
        <taxon>Stramenopiles</taxon>
        <taxon>Ochrophyta</taxon>
        <taxon>Pelagophyceae</taxon>
        <taxon>Pelagomonadales</taxon>
        <taxon>Aureoumbra</taxon>
    </lineage>
</organism>
<feature type="region of interest" description="Disordered" evidence="1">
    <location>
        <begin position="326"/>
        <end position="456"/>
    </location>
</feature>
<dbReference type="PANTHER" id="PTHR21596">
    <property type="entry name" value="RIBONUCLEASE P SUBUNIT P38"/>
    <property type="match status" value="1"/>
</dbReference>
<feature type="domain" description="Factor of DNA methylation 1-5/IDN2" evidence="2">
    <location>
        <begin position="233"/>
        <end position="331"/>
    </location>
</feature>
<evidence type="ECO:0000313" key="3">
    <source>
        <dbReference type="EMBL" id="CAE0360217.1"/>
    </source>
</evidence>
<gene>
    <name evidence="3" type="ORF">ALAG00032_LOCUS947</name>
</gene>
<sequence length="456" mass="50117">MISSAITTAQVEDGVSETGETVPTALEIVSTPRSTPQEAKMLVVPVTSTPKLEGREAAWRLQYALANEVETTCEKLRAAFLSRLSREREEHEALWTTKENTLIKELELRLFEATESAKAKFAAFEAKQALINVAATGENKSSKKVPCGSGQDINPEIERLKEKLAEKEAELELAYATCQPVVEAERQAQARLSRARQAAIEAAKLNQAPYPIKVMGVLDPLKLLNAGMTAIEISALQERIRNPDFHITKIILDERGNMPKQVIDYNHPELVALHFDFGQVVIDEVVRCFLELDTWNPSGRYHVPLPWNVHTDSELEPADIISKLAQQNTEHQSTEHCSNLPPPSSFSSAASAGGTDVRSSGTTIARRPSRRNRNRIATFADSFSSQNTLTSPSSSTAEPSSRPQSIAVLPSSRTTSVSTTSSQIGTPSWVRTPRSIFSFPWNNSNRNPSSTQPSTS</sequence>
<dbReference type="Pfam" id="PF03469">
    <property type="entry name" value="XH"/>
    <property type="match status" value="1"/>
</dbReference>
<accession>A0A7S3JNS0</accession>
<protein>
    <recommendedName>
        <fullName evidence="2">Factor of DNA methylation 1-5/IDN2 domain-containing protein</fullName>
    </recommendedName>
</protein>
<evidence type="ECO:0000259" key="2">
    <source>
        <dbReference type="Pfam" id="PF03469"/>
    </source>
</evidence>
<feature type="compositionally biased region" description="Low complexity" evidence="1">
    <location>
        <begin position="382"/>
        <end position="422"/>
    </location>
</feature>
<name>A0A7S3JNS0_9STRA</name>
<feature type="compositionally biased region" description="Polar residues" evidence="1">
    <location>
        <begin position="326"/>
        <end position="337"/>
    </location>
</feature>
<dbReference type="InterPro" id="IPR005379">
    <property type="entry name" value="FDM1-5/IDN2_XH"/>
</dbReference>
<evidence type="ECO:0000256" key="1">
    <source>
        <dbReference type="SAM" id="MobiDB-lite"/>
    </source>
</evidence>
<dbReference type="EMBL" id="HBIJ01001274">
    <property type="protein sequence ID" value="CAE0360217.1"/>
    <property type="molecule type" value="Transcribed_RNA"/>
</dbReference>
<dbReference type="AlphaFoldDB" id="A0A7S3JNS0"/>
<dbReference type="InterPro" id="IPR045177">
    <property type="entry name" value="FDM1-5/IDN2"/>
</dbReference>
<proteinExistence type="predicted"/>